<sequence>MAGHRGGVKPGGNGRVVVAVSRTHGIGIAGFTQLLQRILAHRL</sequence>
<evidence type="ECO:0000313" key="14">
    <source>
        <dbReference type="Proteomes" id="UP000048948"/>
    </source>
</evidence>
<dbReference type="Proteomes" id="UP000045842">
    <property type="component" value="Unassembled WGS sequence"/>
</dbReference>
<dbReference type="Proteomes" id="UP000039217">
    <property type="component" value="Unassembled WGS sequence"/>
</dbReference>
<proteinExistence type="predicted"/>
<evidence type="ECO:0000313" key="8">
    <source>
        <dbReference type="Proteomes" id="UP000039217"/>
    </source>
</evidence>
<dbReference type="AlphaFoldDB" id="A0A654TDU4"/>
<reference evidence="8 9" key="1">
    <citation type="submission" date="2015-03" db="EMBL/GenBank/DDBJ databases">
        <authorList>
            <consortium name="Pathogen Informatics"/>
        </authorList>
    </citation>
    <scope>NUCLEOTIDE SEQUENCE [LARGE SCALE GENOMIC DNA]</scope>
    <source>
        <strain evidence="4 14">Bir 172</strain>
        <strain evidence="3 11">C09601061</strain>
        <strain evidence="5 8">D00501624</strain>
        <strain evidence="6 10">G09801536</strain>
        <strain evidence="1 13">G09901357</strain>
        <strain evidence="2 12">H09601792</strain>
        <strain evidence="7 9">M09401471</strain>
    </source>
</reference>
<evidence type="ECO:0000313" key="5">
    <source>
        <dbReference type="EMBL" id="CNW03111.1"/>
    </source>
</evidence>
<dbReference type="Proteomes" id="UP000044938">
    <property type="component" value="Unassembled WGS sequence"/>
</dbReference>
<dbReference type="EMBL" id="CFOH01000592">
    <property type="protein sequence ID" value="CFE62242.1"/>
    <property type="molecule type" value="Genomic_DNA"/>
</dbReference>
<name>A0A654TDU4_MYCTX</name>
<dbReference type="EMBL" id="CFOE01000658">
    <property type="protein sequence ID" value="CFE44416.1"/>
    <property type="molecule type" value="Genomic_DNA"/>
</dbReference>
<dbReference type="Proteomes" id="UP000048948">
    <property type="component" value="Unassembled WGS sequence"/>
</dbReference>
<evidence type="ECO:0000313" key="12">
    <source>
        <dbReference type="Proteomes" id="UP000046947"/>
    </source>
</evidence>
<accession>A0A654TDU4</accession>
<organism evidence="1 13">
    <name type="scientific">Mycobacterium tuberculosis</name>
    <dbReference type="NCBI Taxonomy" id="1773"/>
    <lineage>
        <taxon>Bacteria</taxon>
        <taxon>Bacillati</taxon>
        <taxon>Actinomycetota</taxon>
        <taxon>Actinomycetes</taxon>
        <taxon>Mycobacteriales</taxon>
        <taxon>Mycobacteriaceae</taxon>
        <taxon>Mycobacterium</taxon>
        <taxon>Mycobacterium tuberculosis complex</taxon>
    </lineage>
</organism>
<dbReference type="EMBL" id="CNGE01001462">
    <property type="protein sequence ID" value="CKU17596.1"/>
    <property type="molecule type" value="Genomic_DNA"/>
</dbReference>
<dbReference type="EMBL" id="CGCX01001983">
    <property type="protein sequence ID" value="CFS04642.1"/>
    <property type="molecule type" value="Genomic_DNA"/>
</dbReference>
<dbReference type="Proteomes" id="UP000048289">
    <property type="component" value="Unassembled WGS sequence"/>
</dbReference>
<dbReference type="Proteomes" id="UP000046680">
    <property type="component" value="Unassembled WGS sequence"/>
</dbReference>
<gene>
    <name evidence="3" type="ORF">ERS007657_03750</name>
    <name evidence="5" type="ORF">ERS007661_03448</name>
    <name evidence="6" type="ORF">ERS007679_03056</name>
    <name evidence="1" type="ORF">ERS007681_03628</name>
    <name evidence="2" type="ORF">ERS007688_03029</name>
    <name evidence="7" type="ORF">ERS007720_03658</name>
    <name evidence="4" type="ORF">ERS027646_04558</name>
</gene>
<evidence type="ECO:0000313" key="4">
    <source>
        <dbReference type="EMBL" id="CKU17596.1"/>
    </source>
</evidence>
<dbReference type="Proteomes" id="UP000046947">
    <property type="component" value="Unassembled WGS sequence"/>
</dbReference>
<evidence type="ECO:0000313" key="6">
    <source>
        <dbReference type="EMBL" id="COW07398.1"/>
    </source>
</evidence>
<protein>
    <submittedName>
        <fullName evidence="1">Uncharacterized protein</fullName>
    </submittedName>
</protein>
<evidence type="ECO:0000313" key="3">
    <source>
        <dbReference type="EMBL" id="CFS04642.1"/>
    </source>
</evidence>
<evidence type="ECO:0000313" key="7">
    <source>
        <dbReference type="EMBL" id="COW97182.1"/>
    </source>
</evidence>
<evidence type="ECO:0000313" key="13">
    <source>
        <dbReference type="Proteomes" id="UP000048289"/>
    </source>
</evidence>
<evidence type="ECO:0000313" key="9">
    <source>
        <dbReference type="Proteomes" id="UP000044938"/>
    </source>
</evidence>
<dbReference type="EMBL" id="CSAD01000498">
    <property type="protein sequence ID" value="COW07398.1"/>
    <property type="molecule type" value="Genomic_DNA"/>
</dbReference>
<evidence type="ECO:0000313" key="1">
    <source>
        <dbReference type="EMBL" id="CFE44416.1"/>
    </source>
</evidence>
<dbReference type="EMBL" id="CQQC01001531">
    <property type="protein sequence ID" value="CNW03111.1"/>
    <property type="molecule type" value="Genomic_DNA"/>
</dbReference>
<evidence type="ECO:0000313" key="10">
    <source>
        <dbReference type="Proteomes" id="UP000045842"/>
    </source>
</evidence>
<evidence type="ECO:0000313" key="2">
    <source>
        <dbReference type="EMBL" id="CFE62242.1"/>
    </source>
</evidence>
<evidence type="ECO:0000313" key="11">
    <source>
        <dbReference type="Proteomes" id="UP000046680"/>
    </source>
</evidence>
<dbReference type="EMBL" id="CSAJ01000620">
    <property type="protein sequence ID" value="COW97182.1"/>
    <property type="molecule type" value="Genomic_DNA"/>
</dbReference>